<evidence type="ECO:0000256" key="1">
    <source>
        <dbReference type="SAM" id="SignalP"/>
    </source>
</evidence>
<dbReference type="AlphaFoldDB" id="K6YRF3"/>
<dbReference type="PANTHER" id="PTHR45011:SF1">
    <property type="entry name" value="DAP3-BINDING CELL DEATH ENHANCER 1"/>
    <property type="match status" value="1"/>
</dbReference>
<dbReference type="Pfam" id="PF08238">
    <property type="entry name" value="Sel1"/>
    <property type="match status" value="4"/>
</dbReference>
<gene>
    <name evidence="2" type="ORF">GLIP_1239</name>
</gene>
<comment type="caution">
    <text evidence="2">The sequence shown here is derived from an EMBL/GenBank/DDBJ whole genome shotgun (WGS) entry which is preliminary data.</text>
</comment>
<dbReference type="SUPFAM" id="SSF81901">
    <property type="entry name" value="HCP-like"/>
    <property type="match status" value="1"/>
</dbReference>
<dbReference type="Proteomes" id="UP000006334">
    <property type="component" value="Unassembled WGS sequence"/>
</dbReference>
<dbReference type="EMBL" id="BAEN01000023">
    <property type="protein sequence ID" value="GAC13880.1"/>
    <property type="molecule type" value="Genomic_DNA"/>
</dbReference>
<dbReference type="STRING" id="1127673.GLIP_1239"/>
<evidence type="ECO:0000313" key="3">
    <source>
        <dbReference type="Proteomes" id="UP000006334"/>
    </source>
</evidence>
<feature type="signal peptide" evidence="1">
    <location>
        <begin position="1"/>
        <end position="22"/>
    </location>
</feature>
<dbReference type="OrthoDB" id="6378215at2"/>
<reference evidence="2 3" key="1">
    <citation type="journal article" date="2017" name="Antonie Van Leeuwenhoek">
        <title>Rhizobium rhizosphaerae sp. nov., a novel species isolated from rice rhizosphere.</title>
        <authorList>
            <person name="Zhao J.J."/>
            <person name="Zhang J."/>
            <person name="Zhang R.J."/>
            <person name="Zhang C.W."/>
            <person name="Yin H.Q."/>
            <person name="Zhang X.X."/>
        </authorList>
    </citation>
    <scope>NUCLEOTIDE SEQUENCE [LARGE SCALE GENOMIC DNA]</scope>
    <source>
        <strain evidence="2 3">E3</strain>
    </source>
</reference>
<dbReference type="PANTHER" id="PTHR45011">
    <property type="entry name" value="DAP3-BINDING CELL DEATH ENHANCER 1"/>
    <property type="match status" value="1"/>
</dbReference>
<dbReference type="InterPro" id="IPR052748">
    <property type="entry name" value="ISR_Activator"/>
</dbReference>
<protein>
    <recommendedName>
        <fullName evidence="4">Sel1 repeat family protein</fullName>
    </recommendedName>
</protein>
<dbReference type="Gene3D" id="1.25.40.10">
    <property type="entry name" value="Tetratricopeptide repeat domain"/>
    <property type="match status" value="2"/>
</dbReference>
<feature type="chain" id="PRO_5003897662" description="Sel1 repeat family protein" evidence="1">
    <location>
        <begin position="23"/>
        <end position="288"/>
    </location>
</feature>
<name>K6YRF3_9ALTE</name>
<accession>K6YRF3</accession>
<organism evidence="2 3">
    <name type="scientific">Aliiglaciecola lipolytica E3</name>
    <dbReference type="NCBI Taxonomy" id="1127673"/>
    <lineage>
        <taxon>Bacteria</taxon>
        <taxon>Pseudomonadati</taxon>
        <taxon>Pseudomonadota</taxon>
        <taxon>Gammaproteobacteria</taxon>
        <taxon>Alteromonadales</taxon>
        <taxon>Alteromonadaceae</taxon>
        <taxon>Aliiglaciecola</taxon>
    </lineage>
</organism>
<evidence type="ECO:0000313" key="2">
    <source>
        <dbReference type="EMBL" id="GAC13880.1"/>
    </source>
</evidence>
<proteinExistence type="predicted"/>
<keyword evidence="1" id="KW-0732">Signal</keyword>
<dbReference type="RefSeq" id="WP_008843697.1">
    <property type="nucleotide sequence ID" value="NZ_BAEN01000023.1"/>
</dbReference>
<dbReference type="InterPro" id="IPR011990">
    <property type="entry name" value="TPR-like_helical_dom_sf"/>
</dbReference>
<evidence type="ECO:0008006" key="4">
    <source>
        <dbReference type="Google" id="ProtNLM"/>
    </source>
</evidence>
<keyword evidence="3" id="KW-1185">Reference proteome</keyword>
<dbReference type="SMART" id="SM00671">
    <property type="entry name" value="SEL1"/>
    <property type="match status" value="4"/>
</dbReference>
<dbReference type="InterPro" id="IPR006597">
    <property type="entry name" value="Sel1-like"/>
</dbReference>
<sequence>MFQLKKILLMLVIVSFTPLLHAFDFKECSDEYCVKTFKAFKKYAKKGHPSAMEALGNFYITGYGTKKSESSALKMYKKAAKWNQATAQYKVGLMYISGAAGDDPDRGISYLKKAVKNDVFEAAYVLGVVYLEGNIEKQDYEEAREWLEIASEHNIAKATYLLATMYDSQLFGAEQQNKSIPLYNKAAYKVEAARERLIALNQPLPPGTDDSIERIVVTPQDLHDFFIDQLQILQNTPAPRVGTGSRISGQTCEKMMSCNSLTGEDARRMHTEVQRAIGMIIASKFRIE</sequence>
<dbReference type="eggNOG" id="COG0790">
    <property type="taxonomic scope" value="Bacteria"/>
</dbReference>